<dbReference type="AlphaFoldDB" id="A0A7W7R482"/>
<comment type="caution">
    <text evidence="2">The sequence shown here is derived from an EMBL/GenBank/DDBJ whole genome shotgun (WGS) entry which is preliminary data.</text>
</comment>
<evidence type="ECO:0000313" key="2">
    <source>
        <dbReference type="EMBL" id="MBB4924935.1"/>
    </source>
</evidence>
<name>A0A7W7R482_KITKI</name>
<reference evidence="2 3" key="1">
    <citation type="submission" date="2020-08" db="EMBL/GenBank/DDBJ databases">
        <title>Sequencing the genomes of 1000 actinobacteria strains.</title>
        <authorList>
            <person name="Klenk H.-P."/>
        </authorList>
    </citation>
    <scope>NUCLEOTIDE SEQUENCE [LARGE SCALE GENOMIC DNA]</scope>
    <source>
        <strain evidence="2 3">DSM 41654</strain>
    </source>
</reference>
<dbReference type="Proteomes" id="UP000540506">
    <property type="component" value="Unassembled WGS sequence"/>
</dbReference>
<proteinExistence type="predicted"/>
<dbReference type="InterPro" id="IPR049244">
    <property type="entry name" value="DUF6879"/>
</dbReference>
<dbReference type="RefSeq" id="WP_184936800.1">
    <property type="nucleotide sequence ID" value="NZ_JACHJV010000001.1"/>
</dbReference>
<keyword evidence="3" id="KW-1185">Reference proteome</keyword>
<dbReference type="Pfam" id="PF21806">
    <property type="entry name" value="DUF6879"/>
    <property type="match status" value="1"/>
</dbReference>
<protein>
    <recommendedName>
        <fullName evidence="1">DUF6879 domain-containing protein</fullName>
    </recommendedName>
</protein>
<evidence type="ECO:0000313" key="3">
    <source>
        <dbReference type="Proteomes" id="UP000540506"/>
    </source>
</evidence>
<feature type="domain" description="DUF6879" evidence="1">
    <location>
        <begin position="3"/>
        <end position="164"/>
    </location>
</feature>
<organism evidence="2 3">
    <name type="scientific">Kitasatospora kifunensis</name>
    <name type="common">Streptomyces kifunensis</name>
    <dbReference type="NCBI Taxonomy" id="58351"/>
    <lineage>
        <taxon>Bacteria</taxon>
        <taxon>Bacillati</taxon>
        <taxon>Actinomycetota</taxon>
        <taxon>Actinomycetes</taxon>
        <taxon>Kitasatosporales</taxon>
        <taxon>Streptomycetaceae</taxon>
        <taxon>Kitasatospora</taxon>
    </lineage>
</organism>
<accession>A0A7W7R482</accession>
<sequence length="166" mass="18867">MTTFKELFNTCKHRAVHLEMRDSYMQTEQFAAWRAGRIDIDDPDSVEWRALVADATARGVQVQRLRIVSEPLSEYTRYEYDITELHNAAAGEDVRWLPRRQATALSLPGNDFWVFDTTTLLVNHFSGAGDWLDTEVVTDPALVAHCVAAFNGAWNLAVPHAEYRPT</sequence>
<evidence type="ECO:0000259" key="1">
    <source>
        <dbReference type="Pfam" id="PF21806"/>
    </source>
</evidence>
<dbReference type="EMBL" id="JACHJV010000001">
    <property type="protein sequence ID" value="MBB4924935.1"/>
    <property type="molecule type" value="Genomic_DNA"/>
</dbReference>
<gene>
    <name evidence="2" type="ORF">FHR34_003928</name>
</gene>